<protein>
    <submittedName>
        <fullName evidence="2">Putative RNA-directed DNA polymerase</fullName>
    </submittedName>
</protein>
<keyword evidence="2" id="KW-0548">Nucleotidyltransferase</keyword>
<name>A0A2S2PX53_9HEMI</name>
<accession>A0A2S2PX53</accession>
<evidence type="ECO:0000313" key="2">
    <source>
        <dbReference type="EMBL" id="MBY69940.1"/>
    </source>
</evidence>
<sequence>MNGFSTISPPGPTYWPTHSNRQPDLLDFFISSIPNHINHTIQNICDLSSDHSPVLLKIMELPTLTPSCPSLSKGPINWKQFSSKLENSTNLKISLKTCNEIESAAHQLVKSIQSAVYECSYPSNQKCHSNLKSFILPPNINILIAEKRRARSRWQRSRLPSDKSAFNNLSNTIKKLIQKYKNDLFVTKFKFLNTQDGTLWKTTKNMLKLKEFSCPIEKADGSLALSDLDKAKLFGEHLSNIFKPHLDITPSTTQLAKIKDFLDAPLPMSLPIKHVSPYEVANLIQRLKPNKSPGHDLITNKILKYLPKKTILLLTFLFNSMLRLSYFPTIWKLSIVILILKPGKPTNIATSYRPISLLPVIGKLFEKIILKRLRPIIESHKIIPDAQFGFRAHHSTIQQVHRLVDKISSSFENKNYCPAVFLDVAQAFDRVWHNGLLYKLKLFLPAPLYLLIRSYLENRTFKVRQSNSFSSVFPILAGVPQGSDLSPDLYNIFSSDIPQTNDTIIATYADDTAILSSNKNPTVAFNALQNHLDLIDNWSSNWKIKINADKSVHVPFTLNKKNLPTPTLHEIPIPSSSQVKYLGIILDKRLTSGPHLKNKRKSLNSRLHLLRPILKSKLPLHNKLILYKAMLRPIWSYGAQIWGCAKPPQLETIEAFQSISLHTITSAPWYISNHTLHKDLNIEAVDNLVKTYYKKFHSKLFLHPNPLIANQHTVSIPDNPPPPPRPPVTPGFFFFFYEYEHKTLSTNMCV</sequence>
<dbReference type="AlphaFoldDB" id="A0A2S2PX53"/>
<keyword evidence="2" id="KW-0808">Transferase</keyword>
<reference evidence="2" key="1">
    <citation type="submission" date="2018-04" db="EMBL/GenBank/DDBJ databases">
        <title>Transcriptome assembly of Sipha flava.</title>
        <authorList>
            <person name="Scully E.D."/>
            <person name="Geib S.M."/>
            <person name="Palmer N.A."/>
            <person name="Koch K."/>
            <person name="Bradshaw J."/>
            <person name="Heng-Moss T."/>
            <person name="Sarath G."/>
        </authorList>
    </citation>
    <scope>NUCLEOTIDE SEQUENCE</scope>
</reference>
<dbReference type="InterPro" id="IPR043502">
    <property type="entry name" value="DNA/RNA_pol_sf"/>
</dbReference>
<dbReference type="EMBL" id="GGMS01000737">
    <property type="protein sequence ID" value="MBY69940.1"/>
    <property type="molecule type" value="Transcribed_RNA"/>
</dbReference>
<dbReference type="GO" id="GO:0003964">
    <property type="term" value="F:RNA-directed DNA polymerase activity"/>
    <property type="evidence" value="ECO:0007669"/>
    <property type="project" value="UniProtKB-KW"/>
</dbReference>
<organism evidence="2">
    <name type="scientific">Sipha flava</name>
    <name type="common">yellow sugarcane aphid</name>
    <dbReference type="NCBI Taxonomy" id="143950"/>
    <lineage>
        <taxon>Eukaryota</taxon>
        <taxon>Metazoa</taxon>
        <taxon>Ecdysozoa</taxon>
        <taxon>Arthropoda</taxon>
        <taxon>Hexapoda</taxon>
        <taxon>Insecta</taxon>
        <taxon>Pterygota</taxon>
        <taxon>Neoptera</taxon>
        <taxon>Paraneoptera</taxon>
        <taxon>Hemiptera</taxon>
        <taxon>Sternorrhyncha</taxon>
        <taxon>Aphidomorpha</taxon>
        <taxon>Aphidoidea</taxon>
        <taxon>Aphididae</taxon>
        <taxon>Sipha</taxon>
    </lineage>
</organism>
<dbReference type="PROSITE" id="PS50878">
    <property type="entry name" value="RT_POL"/>
    <property type="match status" value="1"/>
</dbReference>
<keyword evidence="2" id="KW-0695">RNA-directed DNA polymerase</keyword>
<dbReference type="InterPro" id="IPR000477">
    <property type="entry name" value="RT_dom"/>
</dbReference>
<dbReference type="Pfam" id="PF00078">
    <property type="entry name" value="RVT_1"/>
    <property type="match status" value="1"/>
</dbReference>
<gene>
    <name evidence="2" type="ORF">g.160933</name>
</gene>
<dbReference type="PANTHER" id="PTHR19446">
    <property type="entry name" value="REVERSE TRANSCRIPTASES"/>
    <property type="match status" value="1"/>
</dbReference>
<dbReference type="OrthoDB" id="6585297at2759"/>
<dbReference type="CDD" id="cd01650">
    <property type="entry name" value="RT_nLTR_like"/>
    <property type="match status" value="1"/>
</dbReference>
<proteinExistence type="predicted"/>
<dbReference type="SUPFAM" id="SSF56672">
    <property type="entry name" value="DNA/RNA polymerases"/>
    <property type="match status" value="1"/>
</dbReference>
<evidence type="ECO:0000259" key="1">
    <source>
        <dbReference type="PROSITE" id="PS50878"/>
    </source>
</evidence>
<feature type="domain" description="Reverse transcriptase" evidence="1">
    <location>
        <begin position="320"/>
        <end position="586"/>
    </location>
</feature>